<feature type="domain" description="SET" evidence="14">
    <location>
        <begin position="1158"/>
        <end position="1274"/>
    </location>
</feature>
<dbReference type="PANTHER" id="PTHR16515">
    <property type="entry name" value="PR DOMAIN ZINC FINGER PROTEIN"/>
    <property type="match status" value="1"/>
</dbReference>
<feature type="region of interest" description="Disordered" evidence="12">
    <location>
        <begin position="837"/>
        <end position="862"/>
    </location>
</feature>
<evidence type="ECO:0000256" key="10">
    <source>
        <dbReference type="ARBA" id="ARBA00023242"/>
    </source>
</evidence>
<evidence type="ECO:0000256" key="4">
    <source>
        <dbReference type="ARBA" id="ARBA00022737"/>
    </source>
</evidence>
<dbReference type="STRING" id="400727.A0A2T7P489"/>
<dbReference type="GO" id="GO:0003677">
    <property type="term" value="F:DNA binding"/>
    <property type="evidence" value="ECO:0007669"/>
    <property type="project" value="UniProtKB-KW"/>
</dbReference>
<dbReference type="SUPFAM" id="SSF57667">
    <property type="entry name" value="beta-beta-alpha zinc fingers"/>
    <property type="match status" value="3"/>
</dbReference>
<evidence type="ECO:0000256" key="5">
    <source>
        <dbReference type="ARBA" id="ARBA00022771"/>
    </source>
</evidence>
<feature type="domain" description="C2H2-type" evidence="13">
    <location>
        <begin position="1356"/>
        <end position="1383"/>
    </location>
</feature>
<feature type="domain" description="C2H2-type" evidence="13">
    <location>
        <begin position="1327"/>
        <end position="1355"/>
    </location>
</feature>
<dbReference type="GO" id="GO:0010468">
    <property type="term" value="P:regulation of gene expression"/>
    <property type="evidence" value="ECO:0007669"/>
    <property type="project" value="TreeGrafter"/>
</dbReference>
<evidence type="ECO:0000256" key="3">
    <source>
        <dbReference type="ARBA" id="ARBA00022723"/>
    </source>
</evidence>
<evidence type="ECO:0000256" key="8">
    <source>
        <dbReference type="ARBA" id="ARBA00023125"/>
    </source>
</evidence>
<feature type="compositionally biased region" description="Polar residues" evidence="12">
    <location>
        <begin position="839"/>
        <end position="862"/>
    </location>
</feature>
<comment type="similarity">
    <text evidence="2">Belongs to the krueppel C2H2-type zinc-finger protein family.</text>
</comment>
<dbReference type="InterPro" id="IPR036236">
    <property type="entry name" value="Znf_C2H2_sf"/>
</dbReference>
<accession>A0A2T7P489</accession>
<comment type="subcellular location">
    <subcellularLocation>
        <location evidence="1">Nucleus</location>
    </subcellularLocation>
</comment>
<evidence type="ECO:0000313" key="15">
    <source>
        <dbReference type="EMBL" id="PVD28242.1"/>
    </source>
</evidence>
<keyword evidence="16" id="KW-1185">Reference proteome</keyword>
<reference evidence="15 16" key="1">
    <citation type="submission" date="2018-04" db="EMBL/GenBank/DDBJ databases">
        <title>The genome of golden apple snail Pomacea canaliculata provides insight into stress tolerance and invasive adaptation.</title>
        <authorList>
            <person name="Liu C."/>
            <person name="Liu B."/>
            <person name="Ren Y."/>
            <person name="Zhang Y."/>
            <person name="Wang H."/>
            <person name="Li S."/>
            <person name="Jiang F."/>
            <person name="Yin L."/>
            <person name="Zhang G."/>
            <person name="Qian W."/>
            <person name="Fan W."/>
        </authorList>
    </citation>
    <scope>NUCLEOTIDE SEQUENCE [LARGE SCALE GENOMIC DNA]</scope>
    <source>
        <strain evidence="15">SZHN2017</strain>
        <tissue evidence="15">Muscle</tissue>
    </source>
</reference>
<sequence>MGDLLPAINVDQLTMSVNSAVSGGVLPPFPLLPPPPTSVLPPASFAEVSPALPCVPVARLPPLPVFSTPSAFQISPPESTCSSPVYSSTCASHLTGTATCNSMSIPLPATSCVQSEHGQQQCVCTSSNSITNNNQEDSKCNRTNDRPPSVPSLPMTLPVSMPGCPPMLIMFSLRLPMPDITSGVSREMTSPSPSVGSTPRLPPFPPPFPLLFPIMPSQDGRHSRPLLPYPDLPPPIQASTSPQTSSLPLPPVSFPQGGLPLPPLPLQLPSSLTLPPLLHQPPVPISDGTLASLPSLLPQPVTSTPHTDLTLPPLVPLPSVTHPQTNLTLPPLLPTPSTSESHNSLPLPPFPPQSFTSFVQSGLPLTTLSPSSLPLPPLLPHHPPASIPEGSIGLHPLPQLTPSTTENCLSKMTALSPSNIPLVSLTQGSFPPLPPLPAQDETATSLPLPPQISIPLPPPLTSPAVGGPQSSVMFSLAGQNGFPPPHPLPGQLFHPLPFIHGSPGPHFVGQMSRRMAEDCSRQEDCSQMGEEGKSEPHTTGALRPSPSYGQQFEEAVSTLADVEANTADSFDSCESRMSDSCKEQNSQNAGSFDAEDKSKSTSFEREIKIDDLHSPSTDLDISDKQVSEKPSAVLRVQPKDCHTGLEKFSEGESNHGCTLPETATIRSQDLVEENLRTVCDPTFMDLAGQECVPREGHKSSNQNFPHFPDSGNDPQLLPSHLTSSIPSKATRSSEQSHHPMLDQLSGFVQTFGDHSISKLRQEVCLSSQCMETQHCSQAEFLPVSQEENYSARLASTYPQMAQNQVFDASGAGNGTGGVQPSRRGEGHNMASHFLEQTERTQQTTSHPTISQLQQSLSNRQPAHSFDLSSLSLEAENQGHTLLNHSLSSVQQLRESNQSLAGTLTDPLSSSCEVQNCSLQNSTIHSHLPQPSANLLSTLSVTHHGTSHLGSSFTALTGEDVDEGDMGTAVSASIRISTAGISSSDSSYPFQNGLPSDFGFPAPCSSSPPLIQQQQQTLLPSVGYSPPGLSNQGLSPNLFSSMGMGGTEQSAVDKDSQNLQLVRSSSLNTNLGLPNMSVLDMLLKTDLTVSKTSDAVPNSSVQKTALLDSELPSLTPLFAGHYCVECNKMYQDICQHHGARYYSVSDAPLLSKARATLPSCLTLGESSIVGHLNNTGVFSKGKIQANTEFGPLQGKILTTSETPDIKSFSRLKIFYEEATQVLDISDENLSNWLMFLKPARNSLERNVVAFQRGTSIVYVTCKDITPGAELLFWFSNEYARMMGLASKRATASSQYCPCCPVCSHVFIDQKQLRQHRMKEHRDLEESKWPCTLCTARFQSSSRLNSHVRSQHMHLKPFSCQMCGKAFSDGSNLRTHMALHRGVKKFTCDVCNQSFMQKAHLQTHQAIHTGAKTAQCRYCGKRFSRTSDMRQHEFQHSKEKTWNCQQCSKTFHRPTLLRRHMKVHNNEKNYVCEFCTKRFYTKFHLTRHSRSCKGLKPTQQVSSSITSSVSVMMSSVSAEVASVSFVAASDISLPLSSEEMGELPSLPNTSSMLSLSALTVASQQEMFNPVSSGNSSVAIPAAEEQGQTHLYGNAMTTVSTDYCQSRDSAGQ</sequence>
<dbReference type="Pfam" id="PF13912">
    <property type="entry name" value="zf-C2H2_6"/>
    <property type="match status" value="1"/>
</dbReference>
<dbReference type="PROSITE" id="PS50157">
    <property type="entry name" value="ZINC_FINGER_C2H2_2"/>
    <property type="match status" value="6"/>
</dbReference>
<evidence type="ECO:0000256" key="9">
    <source>
        <dbReference type="ARBA" id="ARBA00023163"/>
    </source>
</evidence>
<keyword evidence="5 11" id="KW-0863">Zinc-finger</keyword>
<evidence type="ECO:0000313" key="16">
    <source>
        <dbReference type="Proteomes" id="UP000245119"/>
    </source>
</evidence>
<feature type="region of interest" description="Disordered" evidence="12">
    <location>
        <begin position="570"/>
        <end position="602"/>
    </location>
</feature>
<evidence type="ECO:0000256" key="12">
    <source>
        <dbReference type="SAM" id="MobiDB-lite"/>
    </source>
</evidence>
<dbReference type="Pfam" id="PF21549">
    <property type="entry name" value="PRDM2_PR"/>
    <property type="match status" value="1"/>
</dbReference>
<keyword evidence="9" id="KW-0804">Transcription</keyword>
<dbReference type="SUPFAM" id="SSF82199">
    <property type="entry name" value="SET domain"/>
    <property type="match status" value="1"/>
</dbReference>
<dbReference type="FunFam" id="3.30.160.60:FF:001840">
    <property type="entry name" value="Paternally-expressed gene 3 protein"/>
    <property type="match status" value="1"/>
</dbReference>
<dbReference type="InterPro" id="IPR001214">
    <property type="entry name" value="SET_dom"/>
</dbReference>
<name>A0A2T7P489_POMCA</name>
<evidence type="ECO:0000259" key="14">
    <source>
        <dbReference type="PROSITE" id="PS50280"/>
    </source>
</evidence>
<feature type="compositionally biased region" description="Pro residues" evidence="12">
    <location>
        <begin position="376"/>
        <end position="386"/>
    </location>
</feature>
<keyword evidence="8" id="KW-0238">DNA-binding</keyword>
<dbReference type="PANTHER" id="PTHR16515:SF2">
    <property type="entry name" value="PR DOMAIN ZINC FINGER PROTEIN 4"/>
    <property type="match status" value="1"/>
</dbReference>
<gene>
    <name evidence="15" type="ORF">C0Q70_10829</name>
</gene>
<feature type="compositionally biased region" description="Basic and acidic residues" evidence="12">
    <location>
        <begin position="523"/>
        <end position="536"/>
    </location>
</feature>
<dbReference type="Pfam" id="PF00096">
    <property type="entry name" value="zf-C2H2"/>
    <property type="match status" value="3"/>
</dbReference>
<comment type="caution">
    <text evidence="15">The sequence shown here is derived from an EMBL/GenBank/DDBJ whole genome shotgun (WGS) entry which is preliminary data.</text>
</comment>
<proteinExistence type="inferred from homology"/>
<keyword evidence="10" id="KW-0539">Nucleus</keyword>
<feature type="region of interest" description="Disordered" evidence="12">
    <location>
        <begin position="217"/>
        <end position="260"/>
    </location>
</feature>
<dbReference type="FunFam" id="3.30.160.60:FF:000100">
    <property type="entry name" value="Zinc finger 45-like"/>
    <property type="match status" value="1"/>
</dbReference>
<feature type="region of interest" description="Disordered" evidence="12">
    <location>
        <begin position="376"/>
        <end position="405"/>
    </location>
</feature>
<keyword evidence="6" id="KW-0862">Zinc</keyword>
<feature type="domain" description="C2H2-type" evidence="13">
    <location>
        <begin position="1384"/>
        <end position="1411"/>
    </location>
</feature>
<feature type="domain" description="C2H2-type" evidence="13">
    <location>
        <begin position="1468"/>
        <end position="1495"/>
    </location>
</feature>
<dbReference type="SMART" id="SM00355">
    <property type="entry name" value="ZnF_C2H2"/>
    <property type="match status" value="7"/>
</dbReference>
<dbReference type="InterPro" id="IPR046341">
    <property type="entry name" value="SET_dom_sf"/>
</dbReference>
<feature type="domain" description="C2H2-type" evidence="13">
    <location>
        <begin position="1440"/>
        <end position="1467"/>
    </location>
</feature>
<protein>
    <submittedName>
        <fullName evidence="15">Uncharacterized protein</fullName>
    </submittedName>
</protein>
<keyword evidence="7" id="KW-0805">Transcription regulation</keyword>
<organism evidence="15 16">
    <name type="scientific">Pomacea canaliculata</name>
    <name type="common">Golden apple snail</name>
    <dbReference type="NCBI Taxonomy" id="400727"/>
    <lineage>
        <taxon>Eukaryota</taxon>
        <taxon>Metazoa</taxon>
        <taxon>Spiralia</taxon>
        <taxon>Lophotrochozoa</taxon>
        <taxon>Mollusca</taxon>
        <taxon>Gastropoda</taxon>
        <taxon>Caenogastropoda</taxon>
        <taxon>Architaenioglossa</taxon>
        <taxon>Ampullarioidea</taxon>
        <taxon>Ampullariidae</taxon>
        <taxon>Pomacea</taxon>
    </lineage>
</organism>
<dbReference type="FunFam" id="3.30.160.60:FF:000770">
    <property type="entry name" value="zinc finger protein 16"/>
    <property type="match status" value="1"/>
</dbReference>
<evidence type="ECO:0000256" key="2">
    <source>
        <dbReference type="ARBA" id="ARBA00006991"/>
    </source>
</evidence>
<feature type="compositionally biased region" description="Pro residues" evidence="12">
    <location>
        <begin position="227"/>
        <end position="236"/>
    </location>
</feature>
<dbReference type="Proteomes" id="UP000245119">
    <property type="component" value="Linkage Group LG6"/>
</dbReference>
<dbReference type="OrthoDB" id="654211at2759"/>
<evidence type="ECO:0000256" key="7">
    <source>
        <dbReference type="ARBA" id="ARBA00023015"/>
    </source>
</evidence>
<feature type="compositionally biased region" description="Basic and acidic residues" evidence="12">
    <location>
        <begin position="573"/>
        <end position="582"/>
    </location>
</feature>
<keyword evidence="3" id="KW-0479">Metal-binding</keyword>
<dbReference type="Gene3D" id="3.30.160.60">
    <property type="entry name" value="Classic Zinc Finger"/>
    <property type="match status" value="6"/>
</dbReference>
<dbReference type="InterPro" id="IPR013087">
    <property type="entry name" value="Znf_C2H2_type"/>
</dbReference>
<feature type="domain" description="C2H2-type" evidence="13">
    <location>
        <begin position="1412"/>
        <end position="1439"/>
    </location>
</feature>
<dbReference type="EMBL" id="PZQS01000006">
    <property type="protein sequence ID" value="PVD28242.1"/>
    <property type="molecule type" value="Genomic_DNA"/>
</dbReference>
<dbReference type="GO" id="GO:0005634">
    <property type="term" value="C:nucleus"/>
    <property type="evidence" value="ECO:0007669"/>
    <property type="project" value="UniProtKB-SubCell"/>
</dbReference>
<keyword evidence="4" id="KW-0677">Repeat</keyword>
<dbReference type="Gene3D" id="2.170.270.10">
    <property type="entry name" value="SET domain"/>
    <property type="match status" value="1"/>
</dbReference>
<dbReference type="PROSITE" id="PS50280">
    <property type="entry name" value="SET"/>
    <property type="match status" value="1"/>
</dbReference>
<dbReference type="InterPro" id="IPR050331">
    <property type="entry name" value="Zinc_finger"/>
</dbReference>
<evidence type="ECO:0000256" key="1">
    <source>
        <dbReference type="ARBA" id="ARBA00004123"/>
    </source>
</evidence>
<evidence type="ECO:0000256" key="11">
    <source>
        <dbReference type="PROSITE-ProRule" id="PRU00042"/>
    </source>
</evidence>
<dbReference type="GO" id="GO:0008270">
    <property type="term" value="F:zinc ion binding"/>
    <property type="evidence" value="ECO:0007669"/>
    <property type="project" value="UniProtKB-KW"/>
</dbReference>
<evidence type="ECO:0000259" key="13">
    <source>
        <dbReference type="PROSITE" id="PS50157"/>
    </source>
</evidence>
<feature type="compositionally biased region" description="Polar residues" evidence="12">
    <location>
        <begin position="720"/>
        <end position="733"/>
    </location>
</feature>
<evidence type="ECO:0000256" key="6">
    <source>
        <dbReference type="ARBA" id="ARBA00022833"/>
    </source>
</evidence>
<dbReference type="PROSITE" id="PS00028">
    <property type="entry name" value="ZINC_FINGER_C2H2_1"/>
    <property type="match status" value="5"/>
</dbReference>
<feature type="region of interest" description="Disordered" evidence="12">
    <location>
        <begin position="523"/>
        <end position="550"/>
    </location>
</feature>
<feature type="region of interest" description="Disordered" evidence="12">
    <location>
        <begin position="693"/>
        <end position="737"/>
    </location>
</feature>